<dbReference type="RefSeq" id="XP_024702883.1">
    <property type="nucleotide sequence ID" value="XM_024852306.1"/>
</dbReference>
<dbReference type="EMBL" id="MSFO01000005">
    <property type="protein sequence ID" value="PLB47581.1"/>
    <property type="molecule type" value="Genomic_DNA"/>
</dbReference>
<gene>
    <name evidence="4" type="ORF">P170DRAFT_465228</name>
</gene>
<dbReference type="AlphaFoldDB" id="A0A2I2G3Y3"/>
<dbReference type="SUPFAM" id="SSF51735">
    <property type="entry name" value="NAD(P)-binding Rossmann-fold domains"/>
    <property type="match status" value="1"/>
</dbReference>
<dbReference type="STRING" id="1392250.A0A2I2G3Y3"/>
<evidence type="ECO:0000256" key="1">
    <source>
        <dbReference type="ARBA" id="ARBA00006328"/>
    </source>
</evidence>
<evidence type="ECO:0000313" key="5">
    <source>
        <dbReference type="Proteomes" id="UP000234275"/>
    </source>
</evidence>
<protein>
    <submittedName>
        <fullName evidence="4">NmrA family transcriptional regulator</fullName>
    </submittedName>
</protein>
<dbReference type="Proteomes" id="UP000234275">
    <property type="component" value="Unassembled WGS sequence"/>
</dbReference>
<keyword evidence="5" id="KW-1185">Reference proteome</keyword>
<proteinExistence type="inferred from homology"/>
<evidence type="ECO:0000259" key="3">
    <source>
        <dbReference type="Pfam" id="PF05368"/>
    </source>
</evidence>
<dbReference type="OrthoDB" id="3358371at2759"/>
<dbReference type="Pfam" id="PF05368">
    <property type="entry name" value="NmrA"/>
    <property type="match status" value="1"/>
</dbReference>
<reference evidence="4 5" key="1">
    <citation type="submission" date="2016-12" db="EMBL/GenBank/DDBJ databases">
        <title>The genomes of Aspergillus section Nigri reveals drivers in fungal speciation.</title>
        <authorList>
            <consortium name="DOE Joint Genome Institute"/>
            <person name="Vesth T.C."/>
            <person name="Nybo J."/>
            <person name="Theobald S."/>
            <person name="Brandl J."/>
            <person name="Frisvad J.C."/>
            <person name="Nielsen K.F."/>
            <person name="Lyhne E.K."/>
            <person name="Kogle M.E."/>
            <person name="Kuo A."/>
            <person name="Riley R."/>
            <person name="Clum A."/>
            <person name="Nolan M."/>
            <person name="Lipzen A."/>
            <person name="Salamov A."/>
            <person name="Henrissat B."/>
            <person name="Wiebenga A."/>
            <person name="De Vries R.P."/>
            <person name="Grigoriev I.V."/>
            <person name="Mortensen U.H."/>
            <person name="Andersen M.R."/>
            <person name="Baker S.E."/>
        </authorList>
    </citation>
    <scope>NUCLEOTIDE SEQUENCE [LARGE SCALE GENOMIC DNA]</scope>
    <source>
        <strain evidence="4 5">IBT 23096</strain>
    </source>
</reference>
<dbReference type="VEuPathDB" id="FungiDB:P170DRAFT_465228"/>
<evidence type="ECO:0000313" key="4">
    <source>
        <dbReference type="EMBL" id="PLB47581.1"/>
    </source>
</evidence>
<accession>A0A2I2G3Y3</accession>
<dbReference type="GO" id="GO:0005634">
    <property type="term" value="C:nucleus"/>
    <property type="evidence" value="ECO:0007669"/>
    <property type="project" value="TreeGrafter"/>
</dbReference>
<comment type="similarity">
    <text evidence="1">Belongs to the NmrA-type oxidoreductase family.</text>
</comment>
<dbReference type="Gene3D" id="3.40.50.720">
    <property type="entry name" value="NAD(P)-binding Rossmann-like Domain"/>
    <property type="match status" value="1"/>
</dbReference>
<keyword evidence="2" id="KW-0521">NADP</keyword>
<evidence type="ECO:0000256" key="2">
    <source>
        <dbReference type="ARBA" id="ARBA00022857"/>
    </source>
</evidence>
<dbReference type="InterPro" id="IPR051164">
    <property type="entry name" value="NmrA-like_oxidored"/>
</dbReference>
<dbReference type="PANTHER" id="PTHR42748:SF11">
    <property type="entry name" value="NMRA-LIKE DOMAIN-CONTAINING PROTEIN"/>
    <property type="match status" value="1"/>
</dbReference>
<organism evidence="4 5">
    <name type="scientific">Aspergillus steynii IBT 23096</name>
    <dbReference type="NCBI Taxonomy" id="1392250"/>
    <lineage>
        <taxon>Eukaryota</taxon>
        <taxon>Fungi</taxon>
        <taxon>Dikarya</taxon>
        <taxon>Ascomycota</taxon>
        <taxon>Pezizomycotina</taxon>
        <taxon>Eurotiomycetes</taxon>
        <taxon>Eurotiomycetidae</taxon>
        <taxon>Eurotiales</taxon>
        <taxon>Aspergillaceae</taxon>
        <taxon>Aspergillus</taxon>
        <taxon>Aspergillus subgen. Circumdati</taxon>
    </lineage>
</organism>
<sequence>MKKTIVVFGATGNQGGSVIDHILSDIDLSSRYRVRAVTRNPDSQAAMNLKNRSVEIAMGDMDRPDTVERVLVDASIVFILTTFQTTKAHEIAQGKSVADAAVANNLEYIIYSTLPSVTDISGGKYLAVEYYDSKAETEKYIRTLPVKAAFFAPGCYMQNFQNEMKPQALGDGTYGLVYPVSPQTQLPLIDIAESGKFVGAILADPDRFRGQVLSASTEVVSFEEVAQILSKSSGKTIRFEQTTEKSFRDSLPADLADTLLETMKYFEDYGYYGPNTEGKVKETAQIAQGELTTLQRYLEREPLELKLCYLCHYTYLFFYIILTAYKQQAHQNKDSIIRNL</sequence>
<dbReference type="PANTHER" id="PTHR42748">
    <property type="entry name" value="NITROGEN METABOLITE REPRESSION PROTEIN NMRA FAMILY MEMBER"/>
    <property type="match status" value="1"/>
</dbReference>
<dbReference type="InterPro" id="IPR008030">
    <property type="entry name" value="NmrA-like"/>
</dbReference>
<dbReference type="CDD" id="cd05251">
    <property type="entry name" value="NmrA_like_SDR_a"/>
    <property type="match status" value="1"/>
</dbReference>
<name>A0A2I2G3Y3_9EURO</name>
<feature type="domain" description="NmrA-like" evidence="3">
    <location>
        <begin position="1"/>
        <end position="298"/>
    </location>
</feature>
<dbReference type="InterPro" id="IPR036291">
    <property type="entry name" value="NAD(P)-bd_dom_sf"/>
</dbReference>
<comment type="caution">
    <text evidence="4">The sequence shown here is derived from an EMBL/GenBank/DDBJ whole genome shotgun (WGS) entry which is preliminary data.</text>
</comment>
<dbReference type="Gene3D" id="3.90.25.10">
    <property type="entry name" value="UDP-galactose 4-epimerase, domain 1"/>
    <property type="match status" value="1"/>
</dbReference>
<dbReference type="GeneID" id="36560004"/>